<dbReference type="GO" id="GO:0000786">
    <property type="term" value="C:nucleosome"/>
    <property type="evidence" value="ECO:0007669"/>
    <property type="project" value="InterPro"/>
</dbReference>
<dbReference type="InterPro" id="IPR009072">
    <property type="entry name" value="Histone-fold"/>
</dbReference>
<dbReference type="AlphaFoldDB" id="A0A8T2T0H6"/>
<comment type="similarity">
    <text evidence="1">Belongs to the histone H3 family.</text>
</comment>
<dbReference type="Pfam" id="PF00125">
    <property type="entry name" value="Histone"/>
    <property type="match status" value="1"/>
</dbReference>
<reference evidence="4" key="1">
    <citation type="submission" date="2021-08" db="EMBL/GenBank/DDBJ databases">
        <title>WGS assembly of Ceratopteris richardii.</title>
        <authorList>
            <person name="Marchant D.B."/>
            <person name="Chen G."/>
            <person name="Jenkins J."/>
            <person name="Shu S."/>
            <person name="Leebens-Mack J."/>
            <person name="Grimwood J."/>
            <person name="Schmutz J."/>
            <person name="Soltis P."/>
            <person name="Soltis D."/>
            <person name="Chen Z.-H."/>
        </authorList>
    </citation>
    <scope>NUCLEOTIDE SEQUENCE</scope>
    <source>
        <strain evidence="4">Whitten #5841</strain>
        <tissue evidence="4">Leaf</tissue>
    </source>
</reference>
<proteinExistence type="inferred from homology"/>
<evidence type="ECO:0000313" key="5">
    <source>
        <dbReference type="Proteomes" id="UP000825935"/>
    </source>
</evidence>
<sequence>MARVKKIARKLYPQDQQHGGHVLEGQPPAPKTTNSQDKVDPQKAYAKKRVKYHATSFVNVKWQIQALLCLQEAVEDFAINFMNDVYFCAAHCHRVTLTAKDYKLRRRREG</sequence>
<keyword evidence="5" id="KW-1185">Reference proteome</keyword>
<evidence type="ECO:0000259" key="3">
    <source>
        <dbReference type="Pfam" id="PF00125"/>
    </source>
</evidence>
<gene>
    <name evidence="4" type="ORF">KP509_16G002000</name>
</gene>
<evidence type="ECO:0000256" key="2">
    <source>
        <dbReference type="SAM" id="MobiDB-lite"/>
    </source>
</evidence>
<dbReference type="GO" id="GO:0003677">
    <property type="term" value="F:DNA binding"/>
    <property type="evidence" value="ECO:0007669"/>
    <property type="project" value="InterPro"/>
</dbReference>
<dbReference type="Proteomes" id="UP000825935">
    <property type="component" value="Chromosome 16"/>
</dbReference>
<dbReference type="SUPFAM" id="SSF47113">
    <property type="entry name" value="Histone-fold"/>
    <property type="match status" value="1"/>
</dbReference>
<dbReference type="GO" id="GO:0046982">
    <property type="term" value="F:protein heterodimerization activity"/>
    <property type="evidence" value="ECO:0007669"/>
    <property type="project" value="InterPro"/>
</dbReference>
<evidence type="ECO:0000313" key="4">
    <source>
        <dbReference type="EMBL" id="KAH7387044.1"/>
    </source>
</evidence>
<evidence type="ECO:0000256" key="1">
    <source>
        <dbReference type="ARBA" id="ARBA00010343"/>
    </source>
</evidence>
<feature type="region of interest" description="Disordered" evidence="2">
    <location>
        <begin position="1"/>
        <end position="44"/>
    </location>
</feature>
<dbReference type="PANTHER" id="PTHR45810">
    <property type="entry name" value="HISTONE H3.2"/>
    <property type="match status" value="1"/>
</dbReference>
<dbReference type="InterPro" id="IPR000164">
    <property type="entry name" value="Histone_H3/CENP-A"/>
</dbReference>
<organism evidence="4 5">
    <name type="scientific">Ceratopteris richardii</name>
    <name type="common">Triangle waterfern</name>
    <dbReference type="NCBI Taxonomy" id="49495"/>
    <lineage>
        <taxon>Eukaryota</taxon>
        <taxon>Viridiplantae</taxon>
        <taxon>Streptophyta</taxon>
        <taxon>Embryophyta</taxon>
        <taxon>Tracheophyta</taxon>
        <taxon>Polypodiopsida</taxon>
        <taxon>Polypodiidae</taxon>
        <taxon>Polypodiales</taxon>
        <taxon>Pteridineae</taxon>
        <taxon>Pteridaceae</taxon>
        <taxon>Parkerioideae</taxon>
        <taxon>Ceratopteris</taxon>
    </lineage>
</organism>
<dbReference type="EMBL" id="CM035421">
    <property type="protein sequence ID" value="KAH7387044.1"/>
    <property type="molecule type" value="Genomic_DNA"/>
</dbReference>
<feature type="domain" description="Core Histone H2A/H2B/H3" evidence="3">
    <location>
        <begin position="55"/>
        <end position="107"/>
    </location>
</feature>
<dbReference type="InterPro" id="IPR007125">
    <property type="entry name" value="H2A/H2B/H3"/>
</dbReference>
<dbReference type="Gene3D" id="1.10.20.10">
    <property type="entry name" value="Histone, subunit A"/>
    <property type="match status" value="1"/>
</dbReference>
<name>A0A8T2T0H6_CERRI</name>
<comment type="caution">
    <text evidence="4">The sequence shown here is derived from an EMBL/GenBank/DDBJ whole genome shotgun (WGS) entry which is preliminary data.</text>
</comment>
<protein>
    <recommendedName>
        <fullName evidence="3">Core Histone H2A/H2B/H3 domain-containing protein</fullName>
    </recommendedName>
</protein>
<accession>A0A8T2T0H6</accession>
<dbReference type="SMART" id="SM00428">
    <property type="entry name" value="H3"/>
    <property type="match status" value="1"/>
</dbReference>
<dbReference type="GO" id="GO:0030527">
    <property type="term" value="F:structural constituent of chromatin"/>
    <property type="evidence" value="ECO:0007669"/>
    <property type="project" value="InterPro"/>
</dbReference>